<evidence type="ECO:0000313" key="3">
    <source>
        <dbReference type="Proteomes" id="UP000632849"/>
    </source>
</evidence>
<dbReference type="Proteomes" id="UP000632849">
    <property type="component" value="Unassembled WGS sequence"/>
</dbReference>
<dbReference type="InterPro" id="IPR029058">
    <property type="entry name" value="AB_hydrolase_fold"/>
</dbReference>
<keyword evidence="2" id="KW-0378">Hydrolase</keyword>
<organism evidence="2 3">
    <name type="scientific">Streptomyces filamentosus</name>
    <name type="common">Streptomyces roseosporus</name>
    <dbReference type="NCBI Taxonomy" id="67294"/>
    <lineage>
        <taxon>Bacteria</taxon>
        <taxon>Bacillati</taxon>
        <taxon>Actinomycetota</taxon>
        <taxon>Actinomycetes</taxon>
        <taxon>Kitasatosporales</taxon>
        <taxon>Streptomycetaceae</taxon>
        <taxon>Streptomyces</taxon>
    </lineage>
</organism>
<dbReference type="GO" id="GO:0016787">
    <property type="term" value="F:hydrolase activity"/>
    <property type="evidence" value="ECO:0007669"/>
    <property type="project" value="UniProtKB-KW"/>
</dbReference>
<gene>
    <name evidence="2" type="ORF">GCM10017667_69360</name>
</gene>
<proteinExistence type="predicted"/>
<feature type="domain" description="AB hydrolase-1" evidence="1">
    <location>
        <begin position="27"/>
        <end position="232"/>
    </location>
</feature>
<dbReference type="Pfam" id="PF12697">
    <property type="entry name" value="Abhydrolase_6"/>
    <property type="match status" value="1"/>
</dbReference>
<name>A0A919BXW8_STRFL</name>
<dbReference type="InterPro" id="IPR000073">
    <property type="entry name" value="AB_hydrolase_1"/>
</dbReference>
<dbReference type="AlphaFoldDB" id="A0A919BXW8"/>
<reference evidence="2" key="1">
    <citation type="journal article" date="2014" name="Int. J. Syst. Evol. Microbiol.">
        <title>Complete genome sequence of Corynebacterium casei LMG S-19264T (=DSM 44701T), isolated from a smear-ripened cheese.</title>
        <authorList>
            <consortium name="US DOE Joint Genome Institute (JGI-PGF)"/>
            <person name="Walter F."/>
            <person name="Albersmeier A."/>
            <person name="Kalinowski J."/>
            <person name="Ruckert C."/>
        </authorList>
    </citation>
    <scope>NUCLEOTIDE SEQUENCE</scope>
    <source>
        <strain evidence="2">JCM 4122</strain>
    </source>
</reference>
<evidence type="ECO:0000259" key="1">
    <source>
        <dbReference type="Pfam" id="PF12697"/>
    </source>
</evidence>
<dbReference type="SUPFAM" id="SSF53474">
    <property type="entry name" value="alpha/beta-Hydrolases"/>
    <property type="match status" value="1"/>
</dbReference>
<keyword evidence="3" id="KW-1185">Reference proteome</keyword>
<dbReference type="RefSeq" id="WP_190044324.1">
    <property type="nucleotide sequence ID" value="NZ_BNBE01000004.1"/>
</dbReference>
<sequence length="253" mass="27256">MSGSERSAALPALHLPEPRFLPAVGAVLLLHGGRADSLAPPSALNLPDLRMRAFARALGQDPRHADVLIGYVRYRMRGWNGERADPVHDTRRALAELADLAGPLPVVLLGHSMGARAALRAADDPHVRGVVALAPWCPPGEPVTHLANRSVIALHDPADPVTSATDTWTYLRRAEAAGARVRGIRMPGGRHTMIGRSRLWHSLAARSTVEVLGRDSPPSTSAPETMWGAGPLDAVMFIPSVGERHPIRPRRRN</sequence>
<comment type="caution">
    <text evidence="2">The sequence shown here is derived from an EMBL/GenBank/DDBJ whole genome shotgun (WGS) entry which is preliminary data.</text>
</comment>
<reference evidence="2" key="2">
    <citation type="submission" date="2020-09" db="EMBL/GenBank/DDBJ databases">
        <authorList>
            <person name="Sun Q."/>
            <person name="Ohkuma M."/>
        </authorList>
    </citation>
    <scope>NUCLEOTIDE SEQUENCE</scope>
    <source>
        <strain evidence="2">JCM 4122</strain>
    </source>
</reference>
<evidence type="ECO:0000313" key="2">
    <source>
        <dbReference type="EMBL" id="GHG23965.1"/>
    </source>
</evidence>
<dbReference type="Gene3D" id="3.40.50.1820">
    <property type="entry name" value="alpha/beta hydrolase"/>
    <property type="match status" value="1"/>
</dbReference>
<protein>
    <submittedName>
        <fullName evidence="2">Alpha/beta hydrolase</fullName>
    </submittedName>
</protein>
<dbReference type="EMBL" id="BNBE01000004">
    <property type="protein sequence ID" value="GHG23965.1"/>
    <property type="molecule type" value="Genomic_DNA"/>
</dbReference>
<accession>A0A919BXW8</accession>